<dbReference type="WBParaSite" id="PSAMB.scaffold1299size33279.g12257.t1">
    <property type="protein sequence ID" value="PSAMB.scaffold1299size33279.g12257.t1"/>
    <property type="gene ID" value="PSAMB.scaffold1299size33279.g12257"/>
</dbReference>
<proteinExistence type="predicted"/>
<sequence>MALTDQEKSFLPAEGEGAPLDGSGMNRSSSSRFHVENIVESNSVELNNTNPRKPSDSSNGRFQVAPHDPPSSNPAGKAVHFSVGDEHKPHRQDSSSTIENNTINHKSFRNVQTLEKPPIIDFYLNSSDADGGMVTRPSMIALLTGRPNEVVTLELDEFKRGLFKAEFKLPRSLDGNF</sequence>
<evidence type="ECO:0000313" key="2">
    <source>
        <dbReference type="Proteomes" id="UP000887566"/>
    </source>
</evidence>
<organism evidence="2 3">
    <name type="scientific">Plectus sambesii</name>
    <dbReference type="NCBI Taxonomy" id="2011161"/>
    <lineage>
        <taxon>Eukaryota</taxon>
        <taxon>Metazoa</taxon>
        <taxon>Ecdysozoa</taxon>
        <taxon>Nematoda</taxon>
        <taxon>Chromadorea</taxon>
        <taxon>Plectida</taxon>
        <taxon>Plectina</taxon>
        <taxon>Plectoidea</taxon>
        <taxon>Plectidae</taxon>
        <taxon>Plectus</taxon>
    </lineage>
</organism>
<feature type="compositionally biased region" description="Polar residues" evidence="1">
    <location>
        <begin position="39"/>
        <end position="61"/>
    </location>
</feature>
<name>A0A914UVN4_9BILA</name>
<protein>
    <submittedName>
        <fullName evidence="3">Uncharacterized protein</fullName>
    </submittedName>
</protein>
<feature type="region of interest" description="Disordered" evidence="1">
    <location>
        <begin position="1"/>
        <end position="98"/>
    </location>
</feature>
<dbReference type="AlphaFoldDB" id="A0A914UVN4"/>
<accession>A0A914UVN4</accession>
<dbReference type="Proteomes" id="UP000887566">
    <property type="component" value="Unplaced"/>
</dbReference>
<reference evidence="3" key="1">
    <citation type="submission" date="2022-11" db="UniProtKB">
        <authorList>
            <consortium name="WormBaseParasite"/>
        </authorList>
    </citation>
    <scope>IDENTIFICATION</scope>
</reference>
<feature type="compositionally biased region" description="Basic and acidic residues" evidence="1">
    <location>
        <begin position="83"/>
        <end position="93"/>
    </location>
</feature>
<evidence type="ECO:0000313" key="3">
    <source>
        <dbReference type="WBParaSite" id="PSAMB.scaffold1299size33279.g12257.t1"/>
    </source>
</evidence>
<keyword evidence="2" id="KW-1185">Reference proteome</keyword>
<evidence type="ECO:0000256" key="1">
    <source>
        <dbReference type="SAM" id="MobiDB-lite"/>
    </source>
</evidence>